<dbReference type="EC" id="5.1.1.8" evidence="2"/>
<protein>
    <submittedName>
        <fullName evidence="2">4-hydroxyproline epimerase</fullName>
        <ecNumber evidence="2">5.1.1.8</ecNumber>
    </submittedName>
</protein>
<accession>A0A841JY64</accession>
<organism evidence="2 3">
    <name type="scientific">Silvibacterium bohemicum</name>
    <dbReference type="NCBI Taxonomy" id="1577686"/>
    <lineage>
        <taxon>Bacteria</taxon>
        <taxon>Pseudomonadati</taxon>
        <taxon>Acidobacteriota</taxon>
        <taxon>Terriglobia</taxon>
        <taxon>Terriglobales</taxon>
        <taxon>Acidobacteriaceae</taxon>
        <taxon>Silvibacterium</taxon>
    </lineage>
</organism>
<dbReference type="SUPFAM" id="SSF54506">
    <property type="entry name" value="Diaminopimelate epimerase-like"/>
    <property type="match status" value="1"/>
</dbReference>
<dbReference type="OrthoDB" id="181267at2"/>
<dbReference type="GO" id="GO:0047580">
    <property type="term" value="F:4-hydroxyproline epimerase activity"/>
    <property type="evidence" value="ECO:0007669"/>
    <property type="project" value="UniProtKB-EC"/>
</dbReference>
<dbReference type="PANTHER" id="PTHR33442">
    <property type="entry name" value="TRANS-3-HYDROXY-L-PROLINE DEHYDRATASE"/>
    <property type="match status" value="1"/>
</dbReference>
<evidence type="ECO:0000256" key="1">
    <source>
        <dbReference type="ARBA" id="ARBA00007529"/>
    </source>
</evidence>
<reference evidence="2 3" key="1">
    <citation type="submission" date="2020-08" db="EMBL/GenBank/DDBJ databases">
        <title>Genomic Encyclopedia of Type Strains, Phase IV (KMG-IV): sequencing the most valuable type-strain genomes for metagenomic binning, comparative biology and taxonomic classification.</title>
        <authorList>
            <person name="Goeker M."/>
        </authorList>
    </citation>
    <scope>NUCLEOTIDE SEQUENCE [LARGE SCALE GENOMIC DNA]</scope>
    <source>
        <strain evidence="2 3">DSM 103733</strain>
    </source>
</reference>
<gene>
    <name evidence="2" type="ORF">HNQ77_001870</name>
</gene>
<proteinExistence type="inferred from homology"/>
<dbReference type="Gene3D" id="3.10.310.10">
    <property type="entry name" value="Diaminopimelate Epimerase, Chain A, domain 1"/>
    <property type="match status" value="2"/>
</dbReference>
<sequence>MNKLLTQRIEVIDSHTAGEPTRLVIAGGPDIGAGPLQQRLERLRTHHDDFRSAVVNEPRGSDVLVGALLCEPEDSSCAAGVIFFNNVGYLGMCGHGTIGLVATLAHMGRIGAGTHRIETPVGVVSSTLHNSGKVTVRNVPSYRSRKNVPVMVPNCGEVRGDIAWGGNWFYLVEDHPLPLTLQNVEQLTAFSWAARNALAASGVTGDDGKEIDHIELFGPPSNGNADSRNFVLCPGKAYDRSPCGTGTSAKMACMAADGKLKPGQLWRQEGILGTVFEGEIQIVDGRILPSITGTAYVIAESSLIFDANDPFRAGITA</sequence>
<keyword evidence="2" id="KW-0413">Isomerase</keyword>
<dbReference type="Pfam" id="PF05544">
    <property type="entry name" value="Pro_racemase"/>
    <property type="match status" value="1"/>
</dbReference>
<dbReference type="Proteomes" id="UP000538666">
    <property type="component" value="Unassembled WGS sequence"/>
</dbReference>
<dbReference type="PIRSF" id="PIRSF029792">
    <property type="entry name" value="Pro_racemase"/>
    <property type="match status" value="1"/>
</dbReference>
<evidence type="ECO:0000313" key="2">
    <source>
        <dbReference type="EMBL" id="MBB6143921.1"/>
    </source>
</evidence>
<dbReference type="FunFam" id="3.10.310.10:FF:000003">
    <property type="entry name" value="Proline racemase"/>
    <property type="match status" value="1"/>
</dbReference>
<keyword evidence="3" id="KW-1185">Reference proteome</keyword>
<dbReference type="AlphaFoldDB" id="A0A841JY64"/>
<name>A0A841JY64_9BACT</name>
<dbReference type="InterPro" id="IPR008794">
    <property type="entry name" value="Pro_racemase_fam"/>
</dbReference>
<dbReference type="SFLD" id="SFLDS00028">
    <property type="entry name" value="Proline_Racemase"/>
    <property type="match status" value="1"/>
</dbReference>
<evidence type="ECO:0000313" key="3">
    <source>
        <dbReference type="Proteomes" id="UP000538666"/>
    </source>
</evidence>
<dbReference type="EMBL" id="JACHEK010000003">
    <property type="protein sequence ID" value="MBB6143921.1"/>
    <property type="molecule type" value="Genomic_DNA"/>
</dbReference>
<comment type="similarity">
    <text evidence="1">Belongs to the proline racemase family.</text>
</comment>
<dbReference type="RefSeq" id="WP_050058518.1">
    <property type="nucleotide sequence ID" value="NZ_JACHEK010000003.1"/>
</dbReference>
<dbReference type="PANTHER" id="PTHR33442:SF1">
    <property type="entry name" value="TRANS-3-HYDROXY-L-PROLINE DEHYDRATASE"/>
    <property type="match status" value="1"/>
</dbReference>
<comment type="caution">
    <text evidence="2">The sequence shown here is derived from an EMBL/GenBank/DDBJ whole genome shotgun (WGS) entry which is preliminary data.</text>
</comment>